<dbReference type="SUPFAM" id="SSF47413">
    <property type="entry name" value="lambda repressor-like DNA-binding domains"/>
    <property type="match status" value="1"/>
</dbReference>
<reference evidence="2" key="1">
    <citation type="submission" date="2023-08" db="EMBL/GenBank/DDBJ databases">
        <title>WGS of Aeromonas isolates.</title>
        <authorList>
            <person name="Lee H."/>
        </authorList>
    </citation>
    <scope>NUCLEOTIDE SEQUENCE</scope>
    <source>
        <strain evidence="2">SL22</strain>
    </source>
</reference>
<dbReference type="RefSeq" id="WP_290022600.1">
    <property type="nucleotide sequence ID" value="NZ_JAOPLV010000009.1"/>
</dbReference>
<gene>
    <name evidence="2" type="ORF">OB959_17390</name>
</gene>
<dbReference type="InterPro" id="IPR010982">
    <property type="entry name" value="Lambda_DNA-bd_dom_sf"/>
</dbReference>
<comment type="caution">
    <text evidence="2">The sequence shown here is derived from an EMBL/GenBank/DDBJ whole genome shotgun (WGS) entry which is preliminary data.</text>
</comment>
<sequence>MRRTRPLPAIARQYLLDSKARLRTLLDNSHLSYSDAAKLIGVYPSTVSRWVDDEHGGFINLEDAVLLCLHLGISVQQMLPAPAWLSLSEARHDQRAIFLSMSDAEIDWLLAVWSGAVKVYR</sequence>
<name>A0AAW7I2L9_9GAMM</name>
<dbReference type="CDD" id="cd00093">
    <property type="entry name" value="HTH_XRE"/>
    <property type="match status" value="1"/>
</dbReference>
<dbReference type="InterPro" id="IPR055247">
    <property type="entry name" value="InsJ-like_HTH"/>
</dbReference>
<organism evidence="2 3">
    <name type="scientific">Aeromonas bestiarum</name>
    <dbReference type="NCBI Taxonomy" id="105751"/>
    <lineage>
        <taxon>Bacteria</taxon>
        <taxon>Pseudomonadati</taxon>
        <taxon>Pseudomonadota</taxon>
        <taxon>Gammaproteobacteria</taxon>
        <taxon>Aeromonadales</taxon>
        <taxon>Aeromonadaceae</taxon>
        <taxon>Aeromonas</taxon>
    </lineage>
</organism>
<protein>
    <submittedName>
        <fullName evidence="2">Helix-turn-helix domain-containing protein</fullName>
    </submittedName>
</protein>
<dbReference type="Pfam" id="PF13518">
    <property type="entry name" value="HTH_28"/>
    <property type="match status" value="1"/>
</dbReference>
<evidence type="ECO:0000259" key="1">
    <source>
        <dbReference type="SMART" id="SM00530"/>
    </source>
</evidence>
<accession>A0AAW7I2L9</accession>
<dbReference type="Gene3D" id="1.10.260.40">
    <property type="entry name" value="lambda repressor-like DNA-binding domains"/>
    <property type="match status" value="1"/>
</dbReference>
<dbReference type="EMBL" id="JAOPLV010000009">
    <property type="protein sequence ID" value="MDM5141547.1"/>
    <property type="molecule type" value="Genomic_DNA"/>
</dbReference>
<dbReference type="GO" id="GO:0003677">
    <property type="term" value="F:DNA binding"/>
    <property type="evidence" value="ECO:0007669"/>
    <property type="project" value="InterPro"/>
</dbReference>
<dbReference type="SMART" id="SM00530">
    <property type="entry name" value="HTH_XRE"/>
    <property type="match status" value="1"/>
</dbReference>
<dbReference type="Proteomes" id="UP001168216">
    <property type="component" value="Unassembled WGS sequence"/>
</dbReference>
<evidence type="ECO:0000313" key="3">
    <source>
        <dbReference type="Proteomes" id="UP001168216"/>
    </source>
</evidence>
<dbReference type="InterPro" id="IPR001387">
    <property type="entry name" value="Cro/C1-type_HTH"/>
</dbReference>
<evidence type="ECO:0000313" key="2">
    <source>
        <dbReference type="EMBL" id="MDM5141547.1"/>
    </source>
</evidence>
<feature type="domain" description="HTH cro/C1-type" evidence="1">
    <location>
        <begin position="21"/>
        <end position="78"/>
    </location>
</feature>
<dbReference type="AlphaFoldDB" id="A0AAW7I2L9"/>
<proteinExistence type="predicted"/>